<evidence type="ECO:0000256" key="1">
    <source>
        <dbReference type="ARBA" id="ARBA00000971"/>
    </source>
</evidence>
<evidence type="ECO:0000256" key="5">
    <source>
        <dbReference type="PROSITE-ProRule" id="PRU00278"/>
    </source>
</evidence>
<dbReference type="EMBL" id="QRHA01000001">
    <property type="protein sequence ID" value="RDV29016.1"/>
    <property type="molecule type" value="Genomic_DNA"/>
</dbReference>
<dbReference type="AlphaFoldDB" id="A0A3D8MEH4"/>
<comment type="similarity">
    <text evidence="2">Belongs to the PpiC/parvulin rotamase family.</text>
</comment>
<dbReference type="EC" id="5.2.1.8" evidence="3"/>
<evidence type="ECO:0000259" key="7">
    <source>
        <dbReference type="PROSITE" id="PS50198"/>
    </source>
</evidence>
<sequence>MSMQGEPSKAYGFIIYLIKAPLLHFVLAGGVIFACYQAYDPENRTSQEHVIHVTPGRLTQLAAIFEQTWQRAPTKDELTSMVDDFVLEEIYYREAVSAGLDHNDTLIRRRLRQKMEFLTDDLAAAEPSDDLLLRFVQQNVERFQQPSTITFRQIFFNPSQLGGDAGKVFTEALAQLQQGGQPKGHPTLLPELMVGASLQQVSATFGKDFAEAIAGIEVGRWSQPVRSGYGMHLVRVDQRTPARLPEFASIRSAALREWEHERRTTLRKQIENELLSKYQVTIEWPQPKDSEG</sequence>
<dbReference type="InterPro" id="IPR050245">
    <property type="entry name" value="PrsA_foldase"/>
</dbReference>
<keyword evidence="5 8" id="KW-0413">Isomerase</keyword>
<evidence type="ECO:0000256" key="3">
    <source>
        <dbReference type="ARBA" id="ARBA00013194"/>
    </source>
</evidence>
<feature type="domain" description="PpiC" evidence="7">
    <location>
        <begin position="100"/>
        <end position="238"/>
    </location>
</feature>
<dbReference type="GO" id="GO:0003755">
    <property type="term" value="F:peptidyl-prolyl cis-trans isomerase activity"/>
    <property type="evidence" value="ECO:0007669"/>
    <property type="project" value="UniProtKB-KW"/>
</dbReference>
<dbReference type="OrthoDB" id="196786at2"/>
<dbReference type="SUPFAM" id="SSF54534">
    <property type="entry name" value="FKBP-like"/>
    <property type="match status" value="1"/>
</dbReference>
<dbReference type="Pfam" id="PF13145">
    <property type="entry name" value="Rotamase_2"/>
    <property type="match status" value="1"/>
</dbReference>
<keyword evidence="4 5" id="KW-0697">Rotamase</keyword>
<accession>A0A3D8MEH4</accession>
<dbReference type="PANTHER" id="PTHR47245:SF2">
    <property type="entry name" value="PEPTIDYL-PROLYL CIS-TRANS ISOMERASE HP_0175-RELATED"/>
    <property type="match status" value="1"/>
</dbReference>
<dbReference type="Gene3D" id="3.10.50.40">
    <property type="match status" value="1"/>
</dbReference>
<name>A0A3D8MEH4_9ALTE</name>
<evidence type="ECO:0000256" key="4">
    <source>
        <dbReference type="ARBA" id="ARBA00023110"/>
    </source>
</evidence>
<protein>
    <recommendedName>
        <fullName evidence="3">peptidylprolyl isomerase</fullName>
        <ecNumber evidence="3">5.2.1.8</ecNumber>
    </recommendedName>
</protein>
<comment type="catalytic activity">
    <reaction evidence="1">
        <text>[protein]-peptidylproline (omega=180) = [protein]-peptidylproline (omega=0)</text>
        <dbReference type="Rhea" id="RHEA:16237"/>
        <dbReference type="Rhea" id="RHEA-COMP:10747"/>
        <dbReference type="Rhea" id="RHEA-COMP:10748"/>
        <dbReference type="ChEBI" id="CHEBI:83833"/>
        <dbReference type="ChEBI" id="CHEBI:83834"/>
        <dbReference type="EC" id="5.2.1.8"/>
    </reaction>
</comment>
<dbReference type="InterPro" id="IPR046357">
    <property type="entry name" value="PPIase_dom_sf"/>
</dbReference>
<dbReference type="PANTHER" id="PTHR47245">
    <property type="entry name" value="PEPTIDYLPROLYL ISOMERASE"/>
    <property type="match status" value="1"/>
</dbReference>
<dbReference type="InterPro" id="IPR000297">
    <property type="entry name" value="PPIase_PpiC"/>
</dbReference>
<dbReference type="Proteomes" id="UP000256561">
    <property type="component" value="Unassembled WGS sequence"/>
</dbReference>
<keyword evidence="9" id="KW-1185">Reference proteome</keyword>
<evidence type="ECO:0000313" key="8">
    <source>
        <dbReference type="EMBL" id="RDV29016.1"/>
    </source>
</evidence>
<keyword evidence="6" id="KW-1133">Transmembrane helix</keyword>
<reference evidence="9" key="1">
    <citation type="submission" date="2018-08" db="EMBL/GenBank/DDBJ databases">
        <authorList>
            <person name="Zhang J."/>
            <person name="Du Z.-J."/>
        </authorList>
    </citation>
    <scope>NUCLEOTIDE SEQUENCE [LARGE SCALE GENOMIC DNA]</scope>
    <source>
        <strain evidence="9">KCTC 52655</strain>
    </source>
</reference>
<evidence type="ECO:0000313" key="9">
    <source>
        <dbReference type="Proteomes" id="UP000256561"/>
    </source>
</evidence>
<gene>
    <name evidence="8" type="ORF">DXV75_00685</name>
</gene>
<dbReference type="PROSITE" id="PS50198">
    <property type="entry name" value="PPIC_PPIASE_2"/>
    <property type="match status" value="1"/>
</dbReference>
<evidence type="ECO:0000256" key="2">
    <source>
        <dbReference type="ARBA" id="ARBA00007656"/>
    </source>
</evidence>
<keyword evidence="6" id="KW-0472">Membrane</keyword>
<evidence type="ECO:0000256" key="6">
    <source>
        <dbReference type="SAM" id="Phobius"/>
    </source>
</evidence>
<feature type="transmembrane region" description="Helical" evidence="6">
    <location>
        <begin position="12"/>
        <end position="39"/>
    </location>
</feature>
<comment type="caution">
    <text evidence="8">The sequence shown here is derived from an EMBL/GenBank/DDBJ whole genome shotgun (WGS) entry which is preliminary data.</text>
</comment>
<organism evidence="8 9">
    <name type="scientific">Alteromonas aestuariivivens</name>
    <dbReference type="NCBI Taxonomy" id="1938339"/>
    <lineage>
        <taxon>Bacteria</taxon>
        <taxon>Pseudomonadati</taxon>
        <taxon>Pseudomonadota</taxon>
        <taxon>Gammaproteobacteria</taxon>
        <taxon>Alteromonadales</taxon>
        <taxon>Alteromonadaceae</taxon>
        <taxon>Alteromonas/Salinimonas group</taxon>
        <taxon>Alteromonas</taxon>
    </lineage>
</organism>
<keyword evidence="6" id="KW-0812">Transmembrane</keyword>
<proteinExistence type="inferred from homology"/>